<name>A0AAE2YN89_9PROT</name>
<dbReference type="RefSeq" id="WP_215885362.1">
    <property type="nucleotide sequence ID" value="NZ_JAAXYO010000032.1"/>
</dbReference>
<dbReference type="Proteomes" id="UP001197378">
    <property type="component" value="Unassembled WGS sequence"/>
</dbReference>
<dbReference type="Pfam" id="PF07715">
    <property type="entry name" value="Plug"/>
    <property type="match status" value="1"/>
</dbReference>
<evidence type="ECO:0000313" key="2">
    <source>
        <dbReference type="EMBL" id="MBU2787035.1"/>
    </source>
</evidence>
<evidence type="ECO:0000259" key="1">
    <source>
        <dbReference type="Pfam" id="PF07715"/>
    </source>
</evidence>
<gene>
    <name evidence="2" type="ORF">HFQ13_02215</name>
</gene>
<feature type="non-terminal residue" evidence="2">
    <location>
        <position position="1"/>
    </location>
</feature>
<keyword evidence="3" id="KW-1185">Reference proteome</keyword>
<organism evidence="2 3">
    <name type="scientific">Igneacidithiobacillus copahuensis</name>
    <dbReference type="NCBI Taxonomy" id="2724909"/>
    <lineage>
        <taxon>Bacteria</taxon>
        <taxon>Pseudomonadati</taxon>
        <taxon>Pseudomonadota</taxon>
        <taxon>Acidithiobacillia</taxon>
        <taxon>Acidithiobacillales</taxon>
        <taxon>Acidithiobacillaceae</taxon>
        <taxon>Igneacidithiobacillus</taxon>
    </lineage>
</organism>
<sequence length="89" mass="9475">SAASIYSILKLTPSVNEYQQNIGPGTPTLTVRGVRMSQLAQTLDGIPMISLLHGGQGAYINNQDNNVGSLVSMGQIEGRFEKLPTSSKI</sequence>
<feature type="domain" description="TonB-dependent receptor plug" evidence="1">
    <location>
        <begin position="2"/>
        <end position="67"/>
    </location>
</feature>
<comment type="caution">
    <text evidence="2">The sequence shown here is derived from an EMBL/GenBank/DDBJ whole genome shotgun (WGS) entry which is preliminary data.</text>
</comment>
<dbReference type="InterPro" id="IPR012910">
    <property type="entry name" value="Plug_dom"/>
</dbReference>
<proteinExistence type="predicted"/>
<dbReference type="EMBL" id="JAAXYO010000032">
    <property type="protein sequence ID" value="MBU2787035.1"/>
    <property type="molecule type" value="Genomic_DNA"/>
</dbReference>
<protein>
    <submittedName>
        <fullName evidence="2">Plug domain-containing protein</fullName>
    </submittedName>
</protein>
<dbReference type="SUPFAM" id="SSF56935">
    <property type="entry name" value="Porins"/>
    <property type="match status" value="1"/>
</dbReference>
<evidence type="ECO:0000313" key="3">
    <source>
        <dbReference type="Proteomes" id="UP001197378"/>
    </source>
</evidence>
<accession>A0AAE2YN89</accession>
<reference evidence="2" key="1">
    <citation type="journal article" date="2021" name="ISME J.">
        <title>Genomic evolution of the class Acidithiobacillia: deep-branching Proteobacteria living in extreme acidic conditions.</title>
        <authorList>
            <person name="Moya-Beltran A."/>
            <person name="Beard S."/>
            <person name="Rojas-Villalobos C."/>
            <person name="Issotta F."/>
            <person name="Gallardo Y."/>
            <person name="Ulloa R."/>
            <person name="Giaveno A."/>
            <person name="Degli Esposti M."/>
            <person name="Johnson D.B."/>
            <person name="Quatrini R."/>
        </authorList>
    </citation>
    <scope>NUCLEOTIDE SEQUENCE</scope>
    <source>
        <strain evidence="2">VAN18-1</strain>
    </source>
</reference>
<dbReference type="AlphaFoldDB" id="A0AAE2YN89"/>